<gene>
    <name evidence="1" type="ORF">P8A28_10935</name>
</gene>
<name>A0AAW7B9N2_9HYPH</name>
<dbReference type="AlphaFoldDB" id="A0AAW7B9N2"/>
<protein>
    <submittedName>
        <fullName evidence="1">Uncharacterized protein</fullName>
    </submittedName>
</protein>
<dbReference type="Proteomes" id="UP001171122">
    <property type="component" value="Unassembled WGS sequence"/>
</dbReference>
<comment type="caution">
    <text evidence="1">The sequence shown here is derived from an EMBL/GenBank/DDBJ whole genome shotgun (WGS) entry which is preliminary data.</text>
</comment>
<dbReference type="RefSeq" id="WP_025200200.1">
    <property type="nucleotide sequence ID" value="NZ_JARQXC010000015.1"/>
</dbReference>
<reference evidence="1" key="1">
    <citation type="journal article" date="2023" name="Front. Microbiol.">
        <title>Isolation of Brucella inopinata from a White's tree frog (Litoria caerulea): pose exotic frogs a potential risk to human health?</title>
        <authorList>
            <person name="Scholz H.C."/>
            <person name="Heckers K.O."/>
            <person name="Appelt S."/>
            <person name="Geier-Doemling D."/>
            <person name="Schlegel P."/>
            <person name="Wattam A.R."/>
        </authorList>
    </citation>
    <scope>NUCLEOTIDE SEQUENCE</scope>
    <source>
        <strain evidence="1">FO700662</strain>
    </source>
</reference>
<sequence>MTTLWAQQALVHYQFGGVDRRPLGPGQQHVGTTPDEFATVLDTAEALTFCDGLVRDGKHLGHERIVANYLACIERLQERM</sequence>
<evidence type="ECO:0000313" key="2">
    <source>
        <dbReference type="Proteomes" id="UP001171122"/>
    </source>
</evidence>
<accession>A0AAW7B9N2</accession>
<proteinExistence type="predicted"/>
<dbReference type="EMBL" id="JARQXC010000015">
    <property type="protein sequence ID" value="MDL2333440.1"/>
    <property type="molecule type" value="Genomic_DNA"/>
</dbReference>
<organism evidence="1 2">
    <name type="scientific">Brucella inopinata</name>
    <dbReference type="NCBI Taxonomy" id="1218315"/>
    <lineage>
        <taxon>Bacteria</taxon>
        <taxon>Pseudomonadati</taxon>
        <taxon>Pseudomonadota</taxon>
        <taxon>Alphaproteobacteria</taxon>
        <taxon>Hyphomicrobiales</taxon>
        <taxon>Brucellaceae</taxon>
        <taxon>Brucella/Ochrobactrum group</taxon>
        <taxon>Brucella</taxon>
    </lineage>
</organism>
<evidence type="ECO:0000313" key="1">
    <source>
        <dbReference type="EMBL" id="MDL2333440.1"/>
    </source>
</evidence>
<keyword evidence="2" id="KW-1185">Reference proteome</keyword>